<dbReference type="InterPro" id="IPR001789">
    <property type="entry name" value="Sig_transdc_resp-reg_receiver"/>
</dbReference>
<evidence type="ECO:0000256" key="4">
    <source>
        <dbReference type="ARBA" id="ARBA00022679"/>
    </source>
</evidence>
<dbReference type="OrthoDB" id="9764438at2"/>
<organism evidence="10 11">
    <name type="scientific">Georhizobium profundi</name>
    <dbReference type="NCBI Taxonomy" id="2341112"/>
    <lineage>
        <taxon>Bacteria</taxon>
        <taxon>Pseudomonadati</taxon>
        <taxon>Pseudomonadota</taxon>
        <taxon>Alphaproteobacteria</taxon>
        <taxon>Hyphomicrobiales</taxon>
        <taxon>Rhizobiaceae</taxon>
        <taxon>Georhizobium</taxon>
    </lineage>
</organism>
<dbReference type="AlphaFoldDB" id="A0A3S9B1C7"/>
<comment type="catalytic activity">
    <reaction evidence="1">
        <text>ATP + protein L-histidine = ADP + protein N-phospho-L-histidine.</text>
        <dbReference type="EC" id="2.7.13.3"/>
    </reaction>
</comment>
<evidence type="ECO:0000256" key="2">
    <source>
        <dbReference type="ARBA" id="ARBA00012438"/>
    </source>
</evidence>
<dbReference type="Gene3D" id="3.40.50.2300">
    <property type="match status" value="1"/>
</dbReference>
<dbReference type="PROSITE" id="PS50109">
    <property type="entry name" value="HIS_KIN"/>
    <property type="match status" value="1"/>
</dbReference>
<dbReference type="PANTHER" id="PTHR43047">
    <property type="entry name" value="TWO-COMPONENT HISTIDINE PROTEIN KINASE"/>
    <property type="match status" value="1"/>
</dbReference>
<evidence type="ECO:0000256" key="3">
    <source>
        <dbReference type="ARBA" id="ARBA00022553"/>
    </source>
</evidence>
<dbReference type="Proteomes" id="UP000268192">
    <property type="component" value="Chromosome"/>
</dbReference>
<evidence type="ECO:0000256" key="1">
    <source>
        <dbReference type="ARBA" id="ARBA00000085"/>
    </source>
</evidence>
<sequence>MRDTLGIDDVEKLRKINMALIERVERSMDQQGNAFSLFQTAIGLEAQVRQRTDELTSALRRIEQTNRALNAAKEAAEAANISKTRFIAAASHDVLQPLNAAHLSISALADLQTSDQGKKLARQVEQSLDTMNELLRTLLDIAKLDSGVMKPDIVNLPLDALLGSLSSDFQQIAAAKGLHIRFRPTDAIVRSDRGMLRRVLQNIISNAIHYTSRGGVLIGARKRGALLRIDIVDTGIGIAEDQYEAIFEEFHRGTMPAGGELGGTPGLGLGLSIVQRMVSALGHHITFTSRPGHGTAFHLYVPFGQPDLVRGQTREYAPRLPISNHLFGANVLLIENDRSVMEAMLTLLESWHCSVRIASHSSEAIGLLADPAWRPDIVIADQHLDHGDLGSVTIEHIRYYLRRQLPALIVTADPSAGLEARCRTREIEVMYKPLKPAEFRALVEHLLAAGRVE</sequence>
<dbReference type="SMART" id="SM00387">
    <property type="entry name" value="HATPase_c"/>
    <property type="match status" value="1"/>
</dbReference>
<dbReference type="Pfam" id="PF02518">
    <property type="entry name" value="HATPase_c"/>
    <property type="match status" value="1"/>
</dbReference>
<dbReference type="InterPro" id="IPR036097">
    <property type="entry name" value="HisK_dim/P_sf"/>
</dbReference>
<evidence type="ECO:0000256" key="6">
    <source>
        <dbReference type="PROSITE-ProRule" id="PRU00169"/>
    </source>
</evidence>
<dbReference type="PRINTS" id="PR00344">
    <property type="entry name" value="BCTRLSENSOR"/>
</dbReference>
<gene>
    <name evidence="10" type="ORF">D5400_04965</name>
</gene>
<dbReference type="PANTHER" id="PTHR43047:SF9">
    <property type="entry name" value="HISTIDINE KINASE"/>
    <property type="match status" value="1"/>
</dbReference>
<name>A0A3S9B1C7_9HYPH</name>
<feature type="coiled-coil region" evidence="7">
    <location>
        <begin position="55"/>
        <end position="82"/>
    </location>
</feature>
<dbReference type="PROSITE" id="PS50110">
    <property type="entry name" value="RESPONSE_REGULATORY"/>
    <property type="match status" value="1"/>
</dbReference>
<evidence type="ECO:0000256" key="7">
    <source>
        <dbReference type="SAM" id="Coils"/>
    </source>
</evidence>
<dbReference type="RefSeq" id="WP_126008239.1">
    <property type="nucleotide sequence ID" value="NZ_CP032509.1"/>
</dbReference>
<dbReference type="InterPro" id="IPR003594">
    <property type="entry name" value="HATPase_dom"/>
</dbReference>
<evidence type="ECO:0000259" key="8">
    <source>
        <dbReference type="PROSITE" id="PS50109"/>
    </source>
</evidence>
<dbReference type="GO" id="GO:0009927">
    <property type="term" value="F:histidine phosphotransfer kinase activity"/>
    <property type="evidence" value="ECO:0007669"/>
    <property type="project" value="TreeGrafter"/>
</dbReference>
<dbReference type="CDD" id="cd00082">
    <property type="entry name" value="HisKA"/>
    <property type="match status" value="1"/>
</dbReference>
<dbReference type="InterPro" id="IPR005467">
    <property type="entry name" value="His_kinase_dom"/>
</dbReference>
<dbReference type="FunFam" id="3.30.565.10:FF:000049">
    <property type="entry name" value="Two-component sensor histidine kinase"/>
    <property type="match status" value="1"/>
</dbReference>
<dbReference type="Pfam" id="PF00512">
    <property type="entry name" value="HisKA"/>
    <property type="match status" value="1"/>
</dbReference>
<dbReference type="SUPFAM" id="SSF55874">
    <property type="entry name" value="ATPase domain of HSP90 chaperone/DNA topoisomerase II/histidine kinase"/>
    <property type="match status" value="1"/>
</dbReference>
<dbReference type="EC" id="2.7.13.3" evidence="2"/>
<keyword evidence="4" id="KW-0808">Transferase</keyword>
<dbReference type="InterPro" id="IPR003661">
    <property type="entry name" value="HisK_dim/P_dom"/>
</dbReference>
<evidence type="ECO:0000313" key="11">
    <source>
        <dbReference type="Proteomes" id="UP000268192"/>
    </source>
</evidence>
<dbReference type="Gene3D" id="3.30.565.10">
    <property type="entry name" value="Histidine kinase-like ATPase, C-terminal domain"/>
    <property type="match status" value="1"/>
</dbReference>
<reference evidence="10 11" key="1">
    <citation type="submission" date="2018-09" db="EMBL/GenBank/DDBJ databases">
        <title>Marinorhizobium profundi gen. nov., sp. nov., isolated from a deep-sea sediment sample from the New Britain Trench and proposal of Marinorhizobiaceae fam. nov. in the order Rhizobiales of the class Alphaproteobacteria.</title>
        <authorList>
            <person name="Cao J."/>
        </authorList>
    </citation>
    <scope>NUCLEOTIDE SEQUENCE [LARGE SCALE GENOMIC DNA]</scope>
    <source>
        <strain evidence="10 11">WS11</strain>
    </source>
</reference>
<keyword evidence="5" id="KW-0418">Kinase</keyword>
<evidence type="ECO:0000256" key="5">
    <source>
        <dbReference type="ARBA" id="ARBA00022777"/>
    </source>
</evidence>
<proteinExistence type="predicted"/>
<keyword evidence="11" id="KW-1185">Reference proteome</keyword>
<dbReference type="GO" id="GO:0000155">
    <property type="term" value="F:phosphorelay sensor kinase activity"/>
    <property type="evidence" value="ECO:0007669"/>
    <property type="project" value="InterPro"/>
</dbReference>
<dbReference type="SUPFAM" id="SSF47384">
    <property type="entry name" value="Homodimeric domain of signal transducing histidine kinase"/>
    <property type="match status" value="1"/>
</dbReference>
<dbReference type="InterPro" id="IPR036890">
    <property type="entry name" value="HATPase_C_sf"/>
</dbReference>
<dbReference type="SUPFAM" id="SSF52172">
    <property type="entry name" value="CheY-like"/>
    <property type="match status" value="1"/>
</dbReference>
<dbReference type="Gene3D" id="1.10.287.130">
    <property type="match status" value="1"/>
</dbReference>
<evidence type="ECO:0000313" key="10">
    <source>
        <dbReference type="EMBL" id="AZN70712.1"/>
    </source>
</evidence>
<dbReference type="GO" id="GO:0005886">
    <property type="term" value="C:plasma membrane"/>
    <property type="evidence" value="ECO:0007669"/>
    <property type="project" value="TreeGrafter"/>
</dbReference>
<keyword evidence="3 6" id="KW-0597">Phosphoprotein</keyword>
<feature type="domain" description="Response regulatory" evidence="9">
    <location>
        <begin position="330"/>
        <end position="447"/>
    </location>
</feature>
<feature type="modified residue" description="4-aspartylphosphate" evidence="6">
    <location>
        <position position="381"/>
    </location>
</feature>
<protein>
    <recommendedName>
        <fullName evidence="2">histidine kinase</fullName>
        <ecNumber evidence="2">2.7.13.3</ecNumber>
    </recommendedName>
</protein>
<evidence type="ECO:0000259" key="9">
    <source>
        <dbReference type="PROSITE" id="PS50110"/>
    </source>
</evidence>
<dbReference type="InterPro" id="IPR011006">
    <property type="entry name" value="CheY-like_superfamily"/>
</dbReference>
<dbReference type="KEGG" id="abaw:D5400_04965"/>
<dbReference type="InterPro" id="IPR004358">
    <property type="entry name" value="Sig_transdc_His_kin-like_C"/>
</dbReference>
<feature type="domain" description="Histidine kinase" evidence="8">
    <location>
        <begin position="89"/>
        <end position="305"/>
    </location>
</feature>
<dbReference type="SMART" id="SM00448">
    <property type="entry name" value="REC"/>
    <property type="match status" value="1"/>
</dbReference>
<accession>A0A3S9B1C7</accession>
<dbReference type="SMART" id="SM00388">
    <property type="entry name" value="HisKA"/>
    <property type="match status" value="1"/>
</dbReference>
<keyword evidence="7" id="KW-0175">Coiled coil</keyword>
<dbReference type="EMBL" id="CP032509">
    <property type="protein sequence ID" value="AZN70712.1"/>
    <property type="molecule type" value="Genomic_DNA"/>
</dbReference>
<dbReference type="CDD" id="cd00156">
    <property type="entry name" value="REC"/>
    <property type="match status" value="1"/>
</dbReference>